<feature type="domain" description="SPOR" evidence="3">
    <location>
        <begin position="294"/>
        <end position="355"/>
    </location>
</feature>
<dbReference type="Pfam" id="PF18175">
    <property type="entry name" value="HU-CCDC81_bac_2"/>
    <property type="match status" value="1"/>
</dbReference>
<keyword evidence="2" id="KW-0472">Membrane</keyword>
<evidence type="ECO:0000259" key="5">
    <source>
        <dbReference type="Pfam" id="PF18175"/>
    </source>
</evidence>
<keyword evidence="7" id="KW-1185">Reference proteome</keyword>
<dbReference type="Pfam" id="PF18174">
    <property type="entry name" value="HU-CCDC81_bac_1"/>
    <property type="match status" value="1"/>
</dbReference>
<gene>
    <name evidence="6" type="ORF">JCM31826_05970</name>
</gene>
<dbReference type="GO" id="GO:0051301">
    <property type="term" value="P:cell division"/>
    <property type="evidence" value="ECO:0007669"/>
    <property type="project" value="UniProtKB-KW"/>
</dbReference>
<evidence type="ECO:0000313" key="7">
    <source>
        <dbReference type="Proteomes" id="UP000286715"/>
    </source>
</evidence>
<dbReference type="Pfam" id="PF05036">
    <property type="entry name" value="SPOR"/>
    <property type="match status" value="1"/>
</dbReference>
<keyword evidence="2" id="KW-0812">Transmembrane</keyword>
<dbReference type="GO" id="GO:0042834">
    <property type="term" value="F:peptidoglycan binding"/>
    <property type="evidence" value="ECO:0007669"/>
    <property type="project" value="InterPro"/>
</dbReference>
<feature type="domain" description="CCDC81-like prokaryotic HU" evidence="5">
    <location>
        <begin position="59"/>
        <end position="128"/>
    </location>
</feature>
<evidence type="ECO:0000313" key="6">
    <source>
        <dbReference type="EMBL" id="GCD77115.1"/>
    </source>
</evidence>
<evidence type="ECO:0000259" key="3">
    <source>
        <dbReference type="Pfam" id="PF05036"/>
    </source>
</evidence>
<keyword evidence="6" id="KW-0132">Cell division</keyword>
<dbReference type="InterPro" id="IPR041268">
    <property type="entry name" value="HU-CCDC81_bac_2"/>
</dbReference>
<dbReference type="InterPro" id="IPR007730">
    <property type="entry name" value="SPOR-like_dom"/>
</dbReference>
<dbReference type="SUPFAM" id="SSF110997">
    <property type="entry name" value="Sporulation related repeat"/>
    <property type="match status" value="1"/>
</dbReference>
<organism evidence="6 7">
    <name type="scientific">Thermaurantimonas aggregans</name>
    <dbReference type="NCBI Taxonomy" id="2173829"/>
    <lineage>
        <taxon>Bacteria</taxon>
        <taxon>Pseudomonadati</taxon>
        <taxon>Bacteroidota</taxon>
        <taxon>Flavobacteriia</taxon>
        <taxon>Flavobacteriales</taxon>
        <taxon>Schleiferiaceae</taxon>
        <taxon>Thermaurantimonas</taxon>
    </lineage>
</organism>
<comment type="caution">
    <text evidence="6">The sequence shown here is derived from an EMBL/GenBank/DDBJ whole genome shotgun (WGS) entry which is preliminary data.</text>
</comment>
<feature type="region of interest" description="Disordered" evidence="1">
    <location>
        <begin position="227"/>
        <end position="256"/>
    </location>
</feature>
<dbReference type="AlphaFoldDB" id="A0A401XJA6"/>
<dbReference type="Proteomes" id="UP000286715">
    <property type="component" value="Unassembled WGS sequence"/>
</dbReference>
<proteinExistence type="predicted"/>
<protein>
    <submittedName>
        <fullName evidence="6">Cell division protein</fullName>
    </submittedName>
</protein>
<keyword evidence="6" id="KW-0131">Cell cycle</keyword>
<feature type="transmembrane region" description="Helical" evidence="2">
    <location>
        <begin position="171"/>
        <end position="192"/>
    </location>
</feature>
<dbReference type="InterPro" id="IPR036680">
    <property type="entry name" value="SPOR-like_sf"/>
</dbReference>
<sequence length="358" mass="39747">MTINEHIINLLYSYDCVIIPGFGGFVARYFPAEIQEGTYMFRPPSKRISFNARLKENDGLVAHYISQKEGISYQEALQMLEITVRSWNRILESGNKIILEGIGKIYTDSEGNLQFTPALEANFLTSSYGLAMFRSPAITSESLIAQSIRRQAEAEGKVMESPNAGYFLSNVFHTVKVASVVVVVGSIFYLAIENTQMFKRSKTDSFSYIGFTVTDSVASTSEDLKEEFKVSEPESTKTTETAQPTEKRTLEEKNEYISSAETPSLKEVKSAENPDLSMTSSAVEVTEVREIVKISVGAFSVEANAQNRLKELAAHNINGAIEPSGKLYRVVVACEKKEADVMLQMIKKTVAQDAFVLK</sequence>
<name>A0A401XJA6_9FLAO</name>
<accession>A0A401XJA6</accession>
<dbReference type="Gene3D" id="3.30.70.1070">
    <property type="entry name" value="Sporulation related repeat"/>
    <property type="match status" value="1"/>
</dbReference>
<dbReference type="EMBL" id="BHZE01000004">
    <property type="protein sequence ID" value="GCD77115.1"/>
    <property type="molecule type" value="Genomic_DNA"/>
</dbReference>
<dbReference type="InterPro" id="IPR040495">
    <property type="entry name" value="HU-CCDC81_bac_1"/>
</dbReference>
<evidence type="ECO:0000259" key="4">
    <source>
        <dbReference type="Pfam" id="PF18174"/>
    </source>
</evidence>
<dbReference type="OrthoDB" id="653949at2"/>
<feature type="domain" description="CCDC81-like prokaryotic HU" evidence="4">
    <location>
        <begin position="2"/>
        <end position="58"/>
    </location>
</feature>
<feature type="compositionally biased region" description="Basic and acidic residues" evidence="1">
    <location>
        <begin position="245"/>
        <end position="255"/>
    </location>
</feature>
<evidence type="ECO:0000256" key="1">
    <source>
        <dbReference type="SAM" id="MobiDB-lite"/>
    </source>
</evidence>
<feature type="compositionally biased region" description="Basic and acidic residues" evidence="1">
    <location>
        <begin position="227"/>
        <end position="237"/>
    </location>
</feature>
<dbReference type="RefSeq" id="WP_124397177.1">
    <property type="nucleotide sequence ID" value="NZ_BHZE01000004.1"/>
</dbReference>
<keyword evidence="2" id="KW-1133">Transmembrane helix</keyword>
<reference evidence="6 7" key="1">
    <citation type="submission" date="2018-11" db="EMBL/GenBank/DDBJ databases">
        <title>Schleiferia aggregans sp. nov., a moderately thermophilic heterotrophic bacterium isolated from microbial mats at a terrestrial hot spring.</title>
        <authorList>
            <person name="Iino T."/>
            <person name="Ohkuma M."/>
            <person name="Haruta S."/>
        </authorList>
    </citation>
    <scope>NUCLEOTIDE SEQUENCE [LARGE SCALE GENOMIC DNA]</scope>
    <source>
        <strain evidence="6 7">LA</strain>
    </source>
</reference>
<evidence type="ECO:0000256" key="2">
    <source>
        <dbReference type="SAM" id="Phobius"/>
    </source>
</evidence>